<dbReference type="InterPro" id="IPR029063">
    <property type="entry name" value="SAM-dependent_MTases_sf"/>
</dbReference>
<dbReference type="Proteomes" id="UP001642464">
    <property type="component" value="Unassembled WGS sequence"/>
</dbReference>
<feature type="region of interest" description="Disordered" evidence="1">
    <location>
        <begin position="137"/>
        <end position="175"/>
    </location>
</feature>
<feature type="compositionally biased region" description="Polar residues" evidence="1">
    <location>
        <begin position="341"/>
        <end position="354"/>
    </location>
</feature>
<keyword evidence="3" id="KW-1185">Reference proteome</keyword>
<evidence type="ECO:0008006" key="4">
    <source>
        <dbReference type="Google" id="ProtNLM"/>
    </source>
</evidence>
<dbReference type="SUPFAM" id="SSF53335">
    <property type="entry name" value="S-adenosyl-L-methionine-dependent methyltransferases"/>
    <property type="match status" value="1"/>
</dbReference>
<comment type="caution">
    <text evidence="2">The sequence shown here is derived from an EMBL/GenBank/DDBJ whole genome shotgun (WGS) entry which is preliminary data.</text>
</comment>
<accession>A0ABP0MLJ0</accession>
<dbReference type="Gene3D" id="3.40.50.150">
    <property type="entry name" value="Vaccinia Virus protein VP39"/>
    <property type="match status" value="1"/>
</dbReference>
<evidence type="ECO:0000313" key="3">
    <source>
        <dbReference type="Proteomes" id="UP001642464"/>
    </source>
</evidence>
<organism evidence="2 3">
    <name type="scientific">Durusdinium trenchii</name>
    <dbReference type="NCBI Taxonomy" id="1381693"/>
    <lineage>
        <taxon>Eukaryota</taxon>
        <taxon>Sar</taxon>
        <taxon>Alveolata</taxon>
        <taxon>Dinophyceae</taxon>
        <taxon>Suessiales</taxon>
        <taxon>Symbiodiniaceae</taxon>
        <taxon>Durusdinium</taxon>
    </lineage>
</organism>
<gene>
    <name evidence="2" type="ORF">SCF082_LOCUS28028</name>
</gene>
<evidence type="ECO:0000313" key="2">
    <source>
        <dbReference type="EMBL" id="CAK9050964.1"/>
    </source>
</evidence>
<proteinExistence type="predicted"/>
<evidence type="ECO:0000256" key="1">
    <source>
        <dbReference type="SAM" id="MobiDB-lite"/>
    </source>
</evidence>
<dbReference type="EMBL" id="CAXAMM010022001">
    <property type="protein sequence ID" value="CAK9050964.1"/>
    <property type="molecule type" value="Genomic_DNA"/>
</dbReference>
<sequence>MCFEGDLPTEKVCLTLLTWKFPAHGEPRLDTYEVIGVGGKYEAVCYNTRAGGREGHRDDPVEYDGILMLEDISIRSTKRRRSDTDPSVFLEEERDFIEELIKELEGQDMLAQPLDHETSDAEQEAGAEEHANAAADVANPNASGPQDPENTGQDVPNAAEDGARDQPVQPAQPEQHDEIVIYDKGGWDFAARGTDVSVGRLHHLGASSLKATCRIHRACTCAVSLPEMGTTRHTQVTQRLGREPTFQDIEADLKGWLAEGLRCAAEGHAQGSLQLRSDVWLMRIRKPKAWASRALQGVESADQEGNDNADATGPETANAAEQDFAEGPDLNRVDAYKPVSAGTSPQGYSKPSTSFVENGMSQLEDFICEAIGRLDDATKADMHLAAQRCFQIGTACSGTDVAALVVKGFARAWSKISGKHVDFNHLFSCELDDKKRDFTHKMFTGTSDACDVQLLLRNSADLICTDPNGYYDCLSGQSIRDGIPVCSDLMVGFPCQDVSRLNPSAESARWVIRDSGRRTGKVFSDVMEYCKHVLQDSEAKQVFRGLLLENVLGLLSPPKGTNPETGESWHSNLDYCERAATGAGLILIPCILDPKMFGIPVSRQRVWMVCIPTWMATAANMSKEDVVLMAHRLLDRLCDDPTIPCRSLNDFLLPASHELAHCCAVMFVVKEALLAKLQAAVHVEKQRQHVDRSCRGREPSKRLRSMDEFCEWSE</sequence>
<reference evidence="2 3" key="1">
    <citation type="submission" date="2024-02" db="EMBL/GenBank/DDBJ databases">
        <authorList>
            <person name="Chen Y."/>
            <person name="Shah S."/>
            <person name="Dougan E. K."/>
            <person name="Thang M."/>
            <person name="Chan C."/>
        </authorList>
    </citation>
    <scope>NUCLEOTIDE SEQUENCE [LARGE SCALE GENOMIC DNA]</scope>
</reference>
<feature type="region of interest" description="Disordered" evidence="1">
    <location>
        <begin position="334"/>
        <end position="354"/>
    </location>
</feature>
<protein>
    <recommendedName>
        <fullName evidence="4">DNA (cytosine-5-)-methyltransferase</fullName>
    </recommendedName>
</protein>
<feature type="region of interest" description="Disordered" evidence="1">
    <location>
        <begin position="295"/>
        <end position="315"/>
    </location>
</feature>
<name>A0ABP0MLJ0_9DINO</name>